<feature type="domain" description="PKS/mFAS DH" evidence="8">
    <location>
        <begin position="2394"/>
        <end position="2680"/>
    </location>
</feature>
<dbReference type="Gene3D" id="3.10.129.110">
    <property type="entry name" value="Polyketide synthase dehydratase"/>
    <property type="match status" value="1"/>
</dbReference>
<dbReference type="PROSITE" id="PS50075">
    <property type="entry name" value="CARRIER"/>
    <property type="match status" value="2"/>
</dbReference>
<dbReference type="Pfam" id="PF13602">
    <property type="entry name" value="ADH_zinc_N_2"/>
    <property type="match status" value="1"/>
</dbReference>
<feature type="domain" description="Carrier" evidence="6">
    <location>
        <begin position="1411"/>
        <end position="1486"/>
    </location>
</feature>
<dbReference type="SMART" id="SM00825">
    <property type="entry name" value="PKS_KS"/>
    <property type="match status" value="2"/>
</dbReference>
<dbReference type="SMART" id="SM00826">
    <property type="entry name" value="PKS_DH"/>
    <property type="match status" value="1"/>
</dbReference>
<evidence type="ECO:0000256" key="4">
    <source>
        <dbReference type="ARBA" id="ARBA00023268"/>
    </source>
</evidence>
<dbReference type="Pfam" id="PF21089">
    <property type="entry name" value="PKS_DH_N"/>
    <property type="match status" value="1"/>
</dbReference>
<dbReference type="EMBL" id="CP089983">
    <property type="protein sequence ID" value="WXB09568.1"/>
    <property type="molecule type" value="Genomic_DNA"/>
</dbReference>
<dbReference type="SMART" id="SM01294">
    <property type="entry name" value="PKS_PP_betabranch"/>
    <property type="match status" value="2"/>
</dbReference>
<dbReference type="InterPro" id="IPR020807">
    <property type="entry name" value="PKS_DH"/>
</dbReference>
<dbReference type="InterPro" id="IPR016039">
    <property type="entry name" value="Thiolase-like"/>
</dbReference>
<dbReference type="PANTHER" id="PTHR43775">
    <property type="entry name" value="FATTY ACID SYNTHASE"/>
    <property type="match status" value="1"/>
</dbReference>
<dbReference type="Pfam" id="PF08240">
    <property type="entry name" value="ADH_N"/>
    <property type="match status" value="1"/>
</dbReference>
<dbReference type="PROSITE" id="PS00606">
    <property type="entry name" value="KS3_1"/>
    <property type="match status" value="2"/>
</dbReference>
<evidence type="ECO:0000313" key="9">
    <source>
        <dbReference type="EMBL" id="WXB09568.1"/>
    </source>
</evidence>
<dbReference type="InterPro" id="IPR014031">
    <property type="entry name" value="Ketoacyl_synth_C"/>
</dbReference>
<dbReference type="InterPro" id="IPR013154">
    <property type="entry name" value="ADH-like_N"/>
</dbReference>
<dbReference type="SUPFAM" id="SSF52151">
    <property type="entry name" value="FabD/lysophospholipase-like"/>
    <property type="match status" value="2"/>
</dbReference>
<evidence type="ECO:0000313" key="10">
    <source>
        <dbReference type="Proteomes" id="UP001374803"/>
    </source>
</evidence>
<dbReference type="InterPro" id="IPR016035">
    <property type="entry name" value="Acyl_Trfase/lysoPLipase"/>
</dbReference>
<feature type="domain" description="Ketosynthase family 3 (KS3)" evidence="7">
    <location>
        <begin position="1505"/>
        <end position="1924"/>
    </location>
</feature>
<dbReference type="InterPro" id="IPR018201">
    <property type="entry name" value="Ketoacyl_synth_AS"/>
</dbReference>
<dbReference type="InterPro" id="IPR050091">
    <property type="entry name" value="PKS_NRPS_Biosynth_Enz"/>
</dbReference>
<keyword evidence="2" id="KW-0597">Phosphoprotein</keyword>
<feature type="region of interest" description="C-terminal hotdog fold" evidence="5">
    <location>
        <begin position="2535"/>
        <end position="2680"/>
    </location>
</feature>
<proteinExistence type="predicted"/>
<dbReference type="InterPro" id="IPR002364">
    <property type="entry name" value="Quin_OxRdtase/zeta-crystal_CS"/>
</dbReference>
<evidence type="ECO:0000256" key="2">
    <source>
        <dbReference type="ARBA" id="ARBA00022553"/>
    </source>
</evidence>
<dbReference type="SUPFAM" id="SSF50129">
    <property type="entry name" value="GroES-like"/>
    <property type="match status" value="1"/>
</dbReference>
<dbReference type="InterPro" id="IPR014043">
    <property type="entry name" value="Acyl_transferase_dom"/>
</dbReference>
<dbReference type="InterPro" id="IPR011032">
    <property type="entry name" value="GroES-like_sf"/>
</dbReference>
<evidence type="ECO:0000256" key="1">
    <source>
        <dbReference type="ARBA" id="ARBA00022450"/>
    </source>
</evidence>
<evidence type="ECO:0000256" key="5">
    <source>
        <dbReference type="PROSITE-ProRule" id="PRU01363"/>
    </source>
</evidence>
<protein>
    <submittedName>
        <fullName evidence="9">SDR family NAD(P)-dependent oxidoreductase</fullName>
    </submittedName>
</protein>
<dbReference type="Gene3D" id="3.40.47.10">
    <property type="match status" value="2"/>
</dbReference>
<dbReference type="Proteomes" id="UP001374803">
    <property type="component" value="Chromosome"/>
</dbReference>
<dbReference type="SMART" id="SM00829">
    <property type="entry name" value="PKS_ER"/>
    <property type="match status" value="1"/>
</dbReference>
<gene>
    <name evidence="9" type="ORF">LVJ94_20345</name>
</gene>
<keyword evidence="1" id="KW-0596">Phosphopantetheine</keyword>
<dbReference type="Pfam" id="PF16197">
    <property type="entry name" value="KAsynt_C_assoc"/>
    <property type="match status" value="1"/>
</dbReference>
<dbReference type="PROSITE" id="PS00012">
    <property type="entry name" value="PHOSPHOPANTETHEINE"/>
    <property type="match status" value="2"/>
</dbReference>
<dbReference type="Pfam" id="PF00109">
    <property type="entry name" value="ketoacyl-synt"/>
    <property type="match status" value="2"/>
</dbReference>
<dbReference type="InterPro" id="IPR016036">
    <property type="entry name" value="Malonyl_transacylase_ACP-bd"/>
</dbReference>
<dbReference type="SUPFAM" id="SSF51735">
    <property type="entry name" value="NAD(P)-binding Rossmann-fold domains"/>
    <property type="match status" value="5"/>
</dbReference>
<dbReference type="InterPro" id="IPR014030">
    <property type="entry name" value="Ketoacyl_synth_N"/>
</dbReference>
<dbReference type="CDD" id="cd05195">
    <property type="entry name" value="enoyl_red"/>
    <property type="match status" value="1"/>
</dbReference>
<dbReference type="SMART" id="SM00827">
    <property type="entry name" value="PKS_AT"/>
    <property type="match status" value="2"/>
</dbReference>
<feature type="active site" description="Proton donor; for dehydratase activity" evidence="5">
    <location>
        <position position="2593"/>
    </location>
</feature>
<dbReference type="Gene3D" id="3.40.50.720">
    <property type="entry name" value="NAD(P)-binding Rossmann-like Domain"/>
    <property type="match status" value="4"/>
</dbReference>
<evidence type="ECO:0000256" key="3">
    <source>
        <dbReference type="ARBA" id="ARBA00022679"/>
    </source>
</evidence>
<sequence length="3668" mass="391603">MTTMTDKKSLLKQALDKLDDMATRLRRSESFRDAPIAVIGIGCRFPGGVRSPDDLWENLERGIHAVTEIPRERWDMGTLYDPDPSTPGKIATRHGGFVDGVDQFDPAFFGISPREAASIDPQHRFVLEVAWEALERAGQVPDELAHTKTGVFVGISTNDYARILSRQGNAHVDAYYMTGNSLNFSAGRLSYLLGLHGPAMAVDTACSSSLVAIHLACQSLRMGECEVALAGGVNLLLSPEGYLAASSARMLSRSGRCRTFDADADGMVRAEGCGIVVLKPLDAALAAEDPIVAVVRGTAVNQDGPSSGLTVPNKKAQVEVIRAALANAGVRPHDVGYVEAHGTGTPLGDPIEVRALAESLCDGRPAERPLYIASIKTNIGHAESASGVAGFIKTALSFERGSLPPHLHLEQLNPHMEWVDLAIRVPTRSMGWPSSPEGKRIAGVSSFGASGTNAHVVLEAPPPQSELPSDPGPIVLSLSARTETSLGDLARAYARHLEKAGAPPLRDLAHTTGVRRSHHEHRLSVVGRTHAELVRGLETQREHAPLPGVARGFAKAGKETTMAFVFSGHGSQWFGMGRQLFEHDPVFRQALEDCDAAMRPYADWGLVDTLRSTEPAWLDRVSQVQSALFAIGVALAARWRAWGIEPSAVVGHSMGEIAAAHVAGALGLDDAARIICQRGLLLDRVRGQGAMLLASLPLGDAEACLEGHRDRVSIAASNGPRMTVLSGDPRSVAEIRTRLEVDGVLCRVVKSDVAFHSPQMDPLVGELVSLLAGITPRAAEGIAFHSTVTGDTLTGTRLDPAYWGRNLREPVRFARAMDRLLDTGHTHFIEMSPHPTLLHAMQEAFTSENRVAVSSLRRERDDRAQLLESLAALHTTGYRVDWKRLYPSGRCADLPTYAWEHKRFWAEEPEPPVREGDDWIYEPRWRTSPRAATTANSESGAWLLVGDVPGVGGELAELLVQHGNEVLTTWPEDASTLRGVVYLGGLEAASPEKALGDLIELLQWLAPLPAPVSLFVVTRGSQSVVAGDAMVLAPDQAALWGFGRTASLEHPGVLRAMLDLDPAATGHAESAAAIFTEIAAPDGEEHLALRGGERYALRIERSAVLRGKPLESAPVSDNATYLVTGGLGALGLKVARWLAGCGARHLVLVGRNVPSRDAPGDAHTATQIASLRELEAMGVDVLMVPADVSDELRMALLFAQIAKTKPPLRGVVHAAGTATERPIVDLERGSLARELGAKVAGTWALHRLTQDLALDFFVLFGSTAAVWGLKDMSLYGAANAFLETFAHQRRAMGLPALSIAWSRWDDARIVRRSEGQTERLREQYDRMGVFALPSELALEVMGRLLATGVSHAIVAAMDWSRFTPIYEAQRRRPLIASVAAREPEANGIRGAEDGDDLRRQLESTSPARRLGRLKGIVRKEVGRVLGFGDDDILDPAAGLFELGMDSVMAVDVSRRLGSLFGRPVPVAAVFNHSSIETLARHLEEDVLGFASTRTTRVDRTEVAAQESIAVVGMGCRFPGGIESTEALWRLLEEGRTIVSKAPRERWAADAFDDDGDAWHGAFLDRVDHFDYPFFGISPREAAALDPQHRLLLTVAWEALEHAGVAPESLAGSATGVFVGIAGAEYNLLRLRSAGAGDYDVYDLTGNALSCAAGRLAFVLDLQGPAVSIDTACSSSLSAVYLACQSLRAGETHLALAGGVSVIASPLSFAATTRGKMIAHDGLCKTFDARADGYGRGEGCGLVVLKRLSDALAGDDVIHGVIRGIAMVHDGHSSGLTVPNGLAQVKVIRRALADAQVKPSEVSYVEAHGTGTALGDPIEIESLRAALGDGRDAEHPLWVGSVKTNFGHLEAASGVAGLMKAILSLQRARIPAHLNFERLNPEISLSEIPAIIPTEALAWPAHRAHIAGVSSFGFSGTNVHLVLGEPPARTAAEAREDRIQLVPLSARSPEALSDAVRASVERFGTVDASLESIGYASARKRGHHAQRLAVVAGSRSDWVEALRAFGRGEEDARVISGLVRSDRSHAAVFIYPGQGSQWIGMGRELLVREPVFRAEFDRVAHAMKDLVDFSLHDEIARDDGPLANGAIDVVQPVLFALESAYTALWRSWGIEPEAVVGHSKGEATAAYIAGALSLEDAASVICIRSRLLRRMSGHGGILIVGLPLAKTEAALAPYAGRLWVSASNGPTMTAVGGDLDALDTLAASLREGNVYCQPVRTDVASHTPKMDPLREDLLAALAHLKPRAAAIPIYSTVTGQVSDGACFDARYWVDNLCKPVLFAPVIETMLGEAFNVFLEMSPHPSLLHAVDDAIAQRGADAITVPSGRRSHDERQTLLDSLGRLYVRGVPVAWEQLYPSGAAWASLPPYPWQTERVWLAHEERGHAHRARTWRAGDPGRPLLHGRTPVAASGVFVWEMRLDAERLAYLSDHRVQGNILFPATGYIEMALAAAEEVFGPGAHLVRDVAFRSALQLTAGEPELVQVAVTLEMTGLASFQIATLRGPSDEPWDVHVQGTLVSSPATRARGPRLDVESLRARCTRSTSHEALYEALTARGLNYGASFRGIGEAHAGDGEAIATLVITEPHAAGYLVHPALLDAALHPSILALPSQHFEAGDAVLPVAVARVQVHGPPADAAGAYVRISPRPGATLDMVSIDASIFDGDGHVLVEISGMDARRLGKGATANEAGTDGWLYELAWPPQPLPAPAPDATAARGGWLLFDAGDGLVASLRSRLEAEGGTCHTVTLQDLDPTSPDAYRELVGRAFENRGVELRGVVHAWSLAAGSLEETQDRGCISALYLAQAIADSAPSARLWLVTRGAQAYPPGAALNVAQAPILGLGRVLANELPGLSCTRIDLDAVTSSADGDALFDELGCADGENEIAWRGGTRHVARLAVRPRESGLASESRRRVSTRQAGVRLEIPIPGSLDNLTLVEVPRRDPGEGEVEIQVVAAALNFSDVMKAMGVYPNPPRGVHVLGGECAGRVSRVGPGVANVHVGDDVVAMAPYAAGSFVTVKAARVVRKPTNLSFEEAAAIPTVFLTAHHALVTLGRMERGESVLVHAASGGVGLAAMQLARHLGGIIFATAGSEEKRDYVRALGCAHHVMDSRSLDFADEVRRRTSGRGVDLVLNSLTGAALAKGMEALAPGGRFLEIGKRDIYANSRLGMLPFRNNVAFFAIDLQTLAEQKPDALMRTLEGIFADMEQGHLTPLPVRSFPLSQAVDAFRHMAQAQHVGKIVLTVEEPEVVATRGDALPLVRSDGHYLITGGLGDLGLEVARWMVGEGARHLTLMGRRAPSPAAHEAISEMQRAGAQVHVACGDVSDRAQVDHVFRGIAASSAPLRGVIHAAVALDDGMILNLDRERFLRVMAARVAGSQWLHEHCTDPDLDFFVLFSSASSILGTPGQANYAAASAFMDALAHARRSQGLPAQTINWGPWANIGLAARGVFGARLRSNGAITEPSTATISPERGIEALARILQRGWIQTVVMPAQPEAWKALAPNVVDIPMVRKLFEAGAGAGAKGTRGALREALEAVDAGPKRRTMLEGYICEQIAQVLRFDTSRVGAETPFGTLGFDSLLSLEVRNRLARGLGVTLPVTLLWSHANAAALAVHLASEMSLPLEPLASLAVEEMPTQVDALDASALALLEQMSALSKSELQKLLEAPASNQETIL</sequence>
<dbReference type="InterPro" id="IPR049552">
    <property type="entry name" value="PKS_DH_N"/>
</dbReference>
<dbReference type="InterPro" id="IPR013968">
    <property type="entry name" value="PKS_KR"/>
</dbReference>
<keyword evidence="10" id="KW-1185">Reference proteome</keyword>
<dbReference type="Pfam" id="PF08659">
    <property type="entry name" value="KR"/>
    <property type="match status" value="2"/>
</dbReference>
<dbReference type="CDD" id="cd00833">
    <property type="entry name" value="PKS"/>
    <property type="match status" value="2"/>
</dbReference>
<dbReference type="InterPro" id="IPR009081">
    <property type="entry name" value="PP-bd_ACP"/>
</dbReference>
<dbReference type="InterPro" id="IPR032821">
    <property type="entry name" value="PKS_assoc"/>
</dbReference>
<dbReference type="InterPro" id="IPR020843">
    <property type="entry name" value="ER"/>
</dbReference>
<dbReference type="Pfam" id="PF14765">
    <property type="entry name" value="PS-DH"/>
    <property type="match status" value="1"/>
</dbReference>
<feature type="region of interest" description="N-terminal hotdog fold" evidence="5">
    <location>
        <begin position="2394"/>
        <end position="2519"/>
    </location>
</feature>
<feature type="domain" description="Ketosynthase family 3 (KS3)" evidence="7">
    <location>
        <begin position="33"/>
        <end position="460"/>
    </location>
</feature>
<dbReference type="Gene3D" id="3.40.366.10">
    <property type="entry name" value="Malonyl-Coenzyme A Acyl Carrier Protein, domain 2"/>
    <property type="match status" value="2"/>
</dbReference>
<dbReference type="InterPro" id="IPR042104">
    <property type="entry name" value="PKS_dehydratase_sf"/>
</dbReference>
<dbReference type="InterPro" id="IPR036291">
    <property type="entry name" value="NAD(P)-bd_dom_sf"/>
</dbReference>
<dbReference type="SUPFAM" id="SSF47336">
    <property type="entry name" value="ACP-like"/>
    <property type="match status" value="2"/>
</dbReference>
<dbReference type="RefSeq" id="WP_394839239.1">
    <property type="nucleotide sequence ID" value="NZ_CP089929.1"/>
</dbReference>
<keyword evidence="3" id="KW-0808">Transferase</keyword>
<dbReference type="CDD" id="cd08955">
    <property type="entry name" value="KR_2_FAS_SDR_x"/>
    <property type="match status" value="2"/>
</dbReference>
<dbReference type="Pfam" id="PF00698">
    <property type="entry name" value="Acyl_transf_1"/>
    <property type="match status" value="2"/>
</dbReference>
<evidence type="ECO:0000259" key="8">
    <source>
        <dbReference type="PROSITE" id="PS52019"/>
    </source>
</evidence>
<organism evidence="9 10">
    <name type="scientific">Pendulispora rubella</name>
    <dbReference type="NCBI Taxonomy" id="2741070"/>
    <lineage>
        <taxon>Bacteria</taxon>
        <taxon>Pseudomonadati</taxon>
        <taxon>Myxococcota</taxon>
        <taxon>Myxococcia</taxon>
        <taxon>Myxococcales</taxon>
        <taxon>Sorangiineae</taxon>
        <taxon>Pendulisporaceae</taxon>
        <taxon>Pendulispora</taxon>
    </lineage>
</organism>
<dbReference type="PROSITE" id="PS52004">
    <property type="entry name" value="KS3_2"/>
    <property type="match status" value="2"/>
</dbReference>
<dbReference type="Gene3D" id="3.90.180.10">
    <property type="entry name" value="Medium-chain alcohol dehydrogenases, catalytic domain"/>
    <property type="match status" value="1"/>
</dbReference>
<dbReference type="InterPro" id="IPR057326">
    <property type="entry name" value="KR_dom"/>
</dbReference>
<evidence type="ECO:0000259" key="7">
    <source>
        <dbReference type="PROSITE" id="PS52004"/>
    </source>
</evidence>
<dbReference type="Gene3D" id="3.30.70.3290">
    <property type="match status" value="2"/>
</dbReference>
<evidence type="ECO:0000259" key="6">
    <source>
        <dbReference type="PROSITE" id="PS50075"/>
    </source>
</evidence>
<dbReference type="InterPro" id="IPR036736">
    <property type="entry name" value="ACP-like_sf"/>
</dbReference>
<dbReference type="Pfam" id="PF02801">
    <property type="entry name" value="Ketoacyl-synt_C"/>
    <property type="match status" value="2"/>
</dbReference>
<dbReference type="SUPFAM" id="SSF53901">
    <property type="entry name" value="Thiolase-like"/>
    <property type="match status" value="2"/>
</dbReference>
<name>A0ABZ2LI75_9BACT</name>
<feature type="domain" description="Carrier" evidence="6">
    <location>
        <begin position="3535"/>
        <end position="3612"/>
    </location>
</feature>
<dbReference type="InterPro" id="IPR049900">
    <property type="entry name" value="PKS_mFAS_DH"/>
</dbReference>
<dbReference type="PROSITE" id="PS52019">
    <property type="entry name" value="PKS_MFAS_DH"/>
    <property type="match status" value="1"/>
</dbReference>
<dbReference type="InterPro" id="IPR006162">
    <property type="entry name" value="Ppantetheine_attach_site"/>
</dbReference>
<dbReference type="InterPro" id="IPR020806">
    <property type="entry name" value="PKS_PP-bd"/>
</dbReference>
<dbReference type="Gene3D" id="1.10.1200.10">
    <property type="entry name" value="ACP-like"/>
    <property type="match status" value="2"/>
</dbReference>
<dbReference type="InterPro" id="IPR049551">
    <property type="entry name" value="PKS_DH_C"/>
</dbReference>
<dbReference type="InterPro" id="IPR020841">
    <property type="entry name" value="PKS_Beta-ketoAc_synthase_dom"/>
</dbReference>
<dbReference type="SMART" id="SM00822">
    <property type="entry name" value="PKS_KR"/>
    <property type="match status" value="2"/>
</dbReference>
<dbReference type="Pfam" id="PF22621">
    <property type="entry name" value="CurL-like_PKS_C"/>
    <property type="match status" value="1"/>
</dbReference>
<dbReference type="SMART" id="SM00823">
    <property type="entry name" value="PKS_PP"/>
    <property type="match status" value="2"/>
</dbReference>
<feature type="active site" description="Proton acceptor; for dehydratase activity" evidence="5">
    <location>
        <position position="2426"/>
    </location>
</feature>
<dbReference type="SUPFAM" id="SSF55048">
    <property type="entry name" value="Probable ACP-binding domain of malonyl-CoA ACP transacylase"/>
    <property type="match status" value="2"/>
</dbReference>
<keyword evidence="4" id="KW-0511">Multifunctional enzyme</keyword>
<dbReference type="PROSITE" id="PS01162">
    <property type="entry name" value="QOR_ZETA_CRYSTAL"/>
    <property type="match status" value="1"/>
</dbReference>
<dbReference type="Pfam" id="PF00550">
    <property type="entry name" value="PP-binding"/>
    <property type="match status" value="2"/>
</dbReference>
<accession>A0ABZ2LI75</accession>
<dbReference type="InterPro" id="IPR001227">
    <property type="entry name" value="Ac_transferase_dom_sf"/>
</dbReference>
<reference evidence="9" key="1">
    <citation type="submission" date="2021-12" db="EMBL/GenBank/DDBJ databases">
        <title>Discovery of the Pendulisporaceae a myxobacterial family with distinct sporulation behavior and unique specialized metabolism.</title>
        <authorList>
            <person name="Garcia R."/>
            <person name="Popoff A."/>
            <person name="Bader C.D."/>
            <person name="Loehr J."/>
            <person name="Walesch S."/>
            <person name="Walt C."/>
            <person name="Boldt J."/>
            <person name="Bunk B."/>
            <person name="Haeckl F.J.F.P.J."/>
            <person name="Gunesch A.P."/>
            <person name="Birkelbach J."/>
            <person name="Nuebel U."/>
            <person name="Pietschmann T."/>
            <person name="Bach T."/>
            <person name="Mueller R."/>
        </authorList>
    </citation>
    <scope>NUCLEOTIDE SEQUENCE</scope>
    <source>
        <strain evidence="9">MSr11367</strain>
    </source>
</reference>
<dbReference type="PANTHER" id="PTHR43775:SF37">
    <property type="entry name" value="SI:DKEY-61P9.11"/>
    <property type="match status" value="1"/>
</dbReference>